<dbReference type="AlphaFoldDB" id="A0A2V3A6M6"/>
<feature type="transmembrane region" description="Helical" evidence="1">
    <location>
        <begin position="6"/>
        <end position="25"/>
    </location>
</feature>
<gene>
    <name evidence="2" type="ORF">DFO73_101511</name>
</gene>
<dbReference type="RefSeq" id="WP_181395895.1">
    <property type="nucleotide sequence ID" value="NZ_QGTW01000001.1"/>
</dbReference>
<dbReference type="EMBL" id="QGTW01000001">
    <property type="protein sequence ID" value="PWW32248.1"/>
    <property type="molecule type" value="Genomic_DNA"/>
</dbReference>
<keyword evidence="1" id="KW-0472">Membrane</keyword>
<keyword evidence="1" id="KW-0812">Transmembrane</keyword>
<dbReference type="Proteomes" id="UP000247150">
    <property type="component" value="Unassembled WGS sequence"/>
</dbReference>
<evidence type="ECO:0000313" key="3">
    <source>
        <dbReference type="Proteomes" id="UP000247150"/>
    </source>
</evidence>
<accession>A0A2V3A6M6</accession>
<reference evidence="2 3" key="1">
    <citation type="submission" date="2018-05" db="EMBL/GenBank/DDBJ databases">
        <title>Freshwater and sediment microbial communities from various areas in North America, analyzing microbe dynamics in response to fracking.</title>
        <authorList>
            <person name="Lamendella R."/>
        </authorList>
    </citation>
    <scope>NUCLEOTIDE SEQUENCE [LARGE SCALE GENOMIC DNA]</scope>
    <source>
        <strain evidence="2 3">15_TX</strain>
    </source>
</reference>
<evidence type="ECO:0000313" key="2">
    <source>
        <dbReference type="EMBL" id="PWW32248.1"/>
    </source>
</evidence>
<proteinExistence type="predicted"/>
<name>A0A2V3A6M6_9BACI</name>
<comment type="caution">
    <text evidence="2">The sequence shown here is derived from an EMBL/GenBank/DDBJ whole genome shotgun (WGS) entry which is preliminary data.</text>
</comment>
<evidence type="ECO:0000256" key="1">
    <source>
        <dbReference type="SAM" id="Phobius"/>
    </source>
</evidence>
<protein>
    <submittedName>
        <fullName evidence="2">Uncharacterized protein</fullName>
    </submittedName>
</protein>
<organism evidence="2 3">
    <name type="scientific">Cytobacillus oceanisediminis</name>
    <dbReference type="NCBI Taxonomy" id="665099"/>
    <lineage>
        <taxon>Bacteria</taxon>
        <taxon>Bacillati</taxon>
        <taxon>Bacillota</taxon>
        <taxon>Bacilli</taxon>
        <taxon>Bacillales</taxon>
        <taxon>Bacillaceae</taxon>
        <taxon>Cytobacillus</taxon>
    </lineage>
</organism>
<sequence>MGELLFCFGYGGSLIVLGFITKIFVRKMEADIVSNHTEIQEEKVGM</sequence>
<keyword evidence="1" id="KW-1133">Transmembrane helix</keyword>